<name>A0A0F9DHB9_9ZZZZ</name>
<organism evidence="1">
    <name type="scientific">marine sediment metagenome</name>
    <dbReference type="NCBI Taxonomy" id="412755"/>
    <lineage>
        <taxon>unclassified sequences</taxon>
        <taxon>metagenomes</taxon>
        <taxon>ecological metagenomes</taxon>
    </lineage>
</organism>
<sequence>MKIRNGFVSNSSSSSYIIAFDGLDRSDLRKLFHGGDSTSVDAVGIKEVVNSIKEWYGIDIDEGDWWEPEDAEEDRQYNYDQFVRFAGVISRLAKVVENGDDVALVCISYGDDNSHYNLNSVAVRIIESFD</sequence>
<gene>
    <name evidence="1" type="ORF">LCGC14_2277640</name>
</gene>
<evidence type="ECO:0000313" key="1">
    <source>
        <dbReference type="EMBL" id="KKL53216.1"/>
    </source>
</evidence>
<dbReference type="AlphaFoldDB" id="A0A0F9DHB9"/>
<accession>A0A0F9DHB9</accession>
<comment type="caution">
    <text evidence="1">The sequence shown here is derived from an EMBL/GenBank/DDBJ whole genome shotgun (WGS) entry which is preliminary data.</text>
</comment>
<proteinExistence type="predicted"/>
<protein>
    <submittedName>
        <fullName evidence="1">Uncharacterized protein</fullName>
    </submittedName>
</protein>
<reference evidence="1" key="1">
    <citation type="journal article" date="2015" name="Nature">
        <title>Complex archaea that bridge the gap between prokaryotes and eukaryotes.</title>
        <authorList>
            <person name="Spang A."/>
            <person name="Saw J.H."/>
            <person name="Jorgensen S.L."/>
            <person name="Zaremba-Niedzwiedzka K."/>
            <person name="Martijn J."/>
            <person name="Lind A.E."/>
            <person name="van Eijk R."/>
            <person name="Schleper C."/>
            <person name="Guy L."/>
            <person name="Ettema T.J."/>
        </authorList>
    </citation>
    <scope>NUCLEOTIDE SEQUENCE</scope>
</reference>
<dbReference type="EMBL" id="LAZR01031621">
    <property type="protein sequence ID" value="KKL53216.1"/>
    <property type="molecule type" value="Genomic_DNA"/>
</dbReference>